<dbReference type="EMBL" id="JBICCN010000264">
    <property type="protein sequence ID" value="KAL3081759.1"/>
    <property type="molecule type" value="Genomic_DNA"/>
</dbReference>
<sequence>MPKKAKYAKSEWRDSDFVSFWEHYAKVQEWVHIESECRQNAMEDWEWRRAEKQCISLLSLAAAHLGSELDTTADESANSTDDGGPKNGNRMPKRGADSHGQEEDDQHQTLQDAAPLNELDASAVYLPSSAKRKKCHKKAKQRQQEQKWPRTTHWNQQQLEDNEQGEEENEDGNESMDEQMKAFRKTTLDHRKQWEQKKREEQQKAKQRQGHRKDEEEYFDASKMSFKAAHLQQTVAAVRNSLVGGCGTAAGSANAIDGDAAANSSAAVASTGGGDGLATRAREYRRHGLYGEAGVTRLGPLESELRAYFDAHFAKHMPDTWPNIPLRF</sequence>
<feature type="compositionally biased region" description="Basic and acidic residues" evidence="1">
    <location>
        <begin position="191"/>
        <end position="204"/>
    </location>
</feature>
<keyword evidence="3" id="KW-1185">Reference proteome</keyword>
<dbReference type="Proteomes" id="UP001620645">
    <property type="component" value="Unassembled WGS sequence"/>
</dbReference>
<feature type="region of interest" description="Disordered" evidence="1">
    <location>
        <begin position="127"/>
        <end position="178"/>
    </location>
</feature>
<feature type="compositionally biased region" description="Basic residues" evidence="1">
    <location>
        <begin position="130"/>
        <end position="141"/>
    </location>
</feature>
<organism evidence="2 3">
    <name type="scientific">Heterodera schachtii</name>
    <name type="common">Sugarbeet cyst nematode worm</name>
    <name type="synonym">Tylenchus schachtii</name>
    <dbReference type="NCBI Taxonomy" id="97005"/>
    <lineage>
        <taxon>Eukaryota</taxon>
        <taxon>Metazoa</taxon>
        <taxon>Ecdysozoa</taxon>
        <taxon>Nematoda</taxon>
        <taxon>Chromadorea</taxon>
        <taxon>Rhabditida</taxon>
        <taxon>Tylenchina</taxon>
        <taxon>Tylenchomorpha</taxon>
        <taxon>Tylenchoidea</taxon>
        <taxon>Heteroderidae</taxon>
        <taxon>Heteroderinae</taxon>
        <taxon>Heterodera</taxon>
    </lineage>
</organism>
<comment type="caution">
    <text evidence="2">The sequence shown here is derived from an EMBL/GenBank/DDBJ whole genome shotgun (WGS) entry which is preliminary data.</text>
</comment>
<feature type="region of interest" description="Disordered" evidence="1">
    <location>
        <begin position="71"/>
        <end position="110"/>
    </location>
</feature>
<name>A0ABD2INW8_HETSC</name>
<gene>
    <name evidence="2" type="ORF">niasHS_011844</name>
</gene>
<dbReference type="AlphaFoldDB" id="A0ABD2INW8"/>
<evidence type="ECO:0000313" key="3">
    <source>
        <dbReference type="Proteomes" id="UP001620645"/>
    </source>
</evidence>
<feature type="compositionally biased region" description="Acidic residues" evidence="1">
    <location>
        <begin position="160"/>
        <end position="177"/>
    </location>
</feature>
<evidence type="ECO:0000313" key="2">
    <source>
        <dbReference type="EMBL" id="KAL3081759.1"/>
    </source>
</evidence>
<accession>A0ABD2INW8</accession>
<evidence type="ECO:0000256" key="1">
    <source>
        <dbReference type="SAM" id="MobiDB-lite"/>
    </source>
</evidence>
<proteinExistence type="predicted"/>
<evidence type="ECO:0008006" key="4">
    <source>
        <dbReference type="Google" id="ProtNLM"/>
    </source>
</evidence>
<reference evidence="2 3" key="1">
    <citation type="submission" date="2024-10" db="EMBL/GenBank/DDBJ databases">
        <authorList>
            <person name="Kim D."/>
        </authorList>
    </citation>
    <scope>NUCLEOTIDE SEQUENCE [LARGE SCALE GENOMIC DNA]</scope>
    <source>
        <strain evidence="2">Taebaek</strain>
    </source>
</reference>
<feature type="region of interest" description="Disordered" evidence="1">
    <location>
        <begin position="191"/>
        <end position="217"/>
    </location>
</feature>
<protein>
    <recommendedName>
        <fullName evidence="4">Gem-associated protein 8</fullName>
    </recommendedName>
</protein>